<comment type="caution">
    <text evidence="3">The sequence shown here is derived from an EMBL/GenBank/DDBJ whole genome shotgun (WGS) entry which is preliminary data.</text>
</comment>
<keyword evidence="1" id="KW-1133">Transmembrane helix</keyword>
<dbReference type="Proteomes" id="UP000005519">
    <property type="component" value="Unassembled WGS sequence"/>
</dbReference>
<evidence type="ECO:0000256" key="1">
    <source>
        <dbReference type="SAM" id="Phobius"/>
    </source>
</evidence>
<dbReference type="OrthoDB" id="9150437at2"/>
<dbReference type="GO" id="GO:0016020">
    <property type="term" value="C:membrane"/>
    <property type="evidence" value="ECO:0007669"/>
    <property type="project" value="InterPro"/>
</dbReference>
<feature type="transmembrane region" description="Helical" evidence="1">
    <location>
        <begin position="89"/>
        <end position="111"/>
    </location>
</feature>
<feature type="transmembrane region" description="Helical" evidence="1">
    <location>
        <begin position="181"/>
        <end position="201"/>
    </location>
</feature>
<reference evidence="3 4" key="1">
    <citation type="submission" date="2009-10" db="EMBL/GenBank/DDBJ databases">
        <authorList>
            <person name="Muzny D."/>
            <person name="Qin X."/>
            <person name="Deng J."/>
            <person name="Jiang H."/>
            <person name="Liu Y."/>
            <person name="Qu J."/>
            <person name="Song X.-Z."/>
            <person name="Zhang L."/>
            <person name="Thornton R."/>
            <person name="Coyle M."/>
            <person name="Francisco L."/>
            <person name="Jackson L."/>
            <person name="Javaid M."/>
            <person name="Korchina V."/>
            <person name="Kovar C."/>
            <person name="Mata R."/>
            <person name="Mathew T."/>
            <person name="Ngo R."/>
            <person name="Nguyen L."/>
            <person name="Nguyen N."/>
            <person name="Okwuonu G."/>
            <person name="Ongeri F."/>
            <person name="Pham C."/>
            <person name="Simmons D."/>
            <person name="Wilczek-Boney K."/>
            <person name="Hale W."/>
            <person name="Jakkamsetti A."/>
            <person name="Pham P."/>
            <person name="Ruth R."/>
            <person name="San Lucas F."/>
            <person name="Warren J."/>
            <person name="Zhang J."/>
            <person name="Zhao Z."/>
            <person name="Zhou C."/>
            <person name="Zhu D."/>
            <person name="Lee S."/>
            <person name="Bess C."/>
            <person name="Blankenburg K."/>
            <person name="Forbes L."/>
            <person name="Fu Q."/>
            <person name="Gubbala S."/>
            <person name="Hirani K."/>
            <person name="Jayaseelan J.C."/>
            <person name="Lara F."/>
            <person name="Munidasa M."/>
            <person name="Palculict T."/>
            <person name="Patil S."/>
            <person name="Pu L.-L."/>
            <person name="Saada N."/>
            <person name="Tang L."/>
            <person name="Weissenberger G."/>
            <person name="Zhu Y."/>
            <person name="Hemphill L."/>
            <person name="Shang Y."/>
            <person name="Youmans B."/>
            <person name="Ayvaz T."/>
            <person name="Ross M."/>
            <person name="Santibanez J."/>
            <person name="Aqrawi P."/>
            <person name="Gross S."/>
            <person name="Joshi V."/>
            <person name="Fowler G."/>
            <person name="Nazareth L."/>
            <person name="Reid J."/>
            <person name="Worley K."/>
            <person name="Petrosino J."/>
            <person name="Highlander S."/>
            <person name="Gibbs R."/>
        </authorList>
    </citation>
    <scope>NUCLEOTIDE SEQUENCE [LARGE SCALE GENOMIC DNA]</scope>
    <source>
        <strain evidence="3 4">ATCC 43325</strain>
    </source>
</reference>
<evidence type="ECO:0000313" key="3">
    <source>
        <dbReference type="EMBL" id="EEX50313.1"/>
    </source>
</evidence>
<dbReference type="SUPFAM" id="SSF103481">
    <property type="entry name" value="Multidrug resistance efflux transporter EmrE"/>
    <property type="match status" value="2"/>
</dbReference>
<protein>
    <submittedName>
        <fullName evidence="3">Putative membrane protein</fullName>
    </submittedName>
</protein>
<keyword evidence="4" id="KW-1185">Reference proteome</keyword>
<evidence type="ECO:0000259" key="2">
    <source>
        <dbReference type="Pfam" id="PF00892"/>
    </source>
</evidence>
<dbReference type="InterPro" id="IPR037185">
    <property type="entry name" value="EmrE-like"/>
</dbReference>
<accession>C9PPL2</accession>
<dbReference type="PANTHER" id="PTHR22911:SF137">
    <property type="entry name" value="SOLUTE CARRIER FAMILY 35 MEMBER G2-RELATED"/>
    <property type="match status" value="1"/>
</dbReference>
<dbReference type="Pfam" id="PF00892">
    <property type="entry name" value="EamA"/>
    <property type="match status" value="2"/>
</dbReference>
<feature type="transmembrane region" description="Helical" evidence="1">
    <location>
        <begin position="262"/>
        <end position="280"/>
    </location>
</feature>
<organism evidence="3 4">
    <name type="scientific">Pasteurella dagmatis ATCC 43325</name>
    <dbReference type="NCBI Taxonomy" id="667128"/>
    <lineage>
        <taxon>Bacteria</taxon>
        <taxon>Pseudomonadati</taxon>
        <taxon>Pseudomonadota</taxon>
        <taxon>Gammaproteobacteria</taxon>
        <taxon>Pasteurellales</taxon>
        <taxon>Pasteurellaceae</taxon>
        <taxon>Pasteurella</taxon>
    </lineage>
</organism>
<dbReference type="AlphaFoldDB" id="C9PPL2"/>
<sequence length="282" mass="30893">MDKHSLALIKVHGTAILFGASGIFGFLIESSSEALVLGRVLIAFASLALFFLIKKQVLTKLSLKEMLLQLFLGGLLALHWVSFYQGIKVGGVAVGTLGFASFPAFVALFEMLILKERLKSKEYFLLVSISIGLILITPEFEFGNQSTQGLLWGIFSAISYGLLAVLNRINSTKLSGAQASWWQYLMVAIVLLPFSAHQLPQVSLQDWFWIACIGLLCTTFAYTLFVSSLDTINARTAAMIISLEPVYAILIAWLWLDQTPSLKMLLGGAIIIVSVAVVNLKK</sequence>
<dbReference type="EMBL" id="ACZR01000011">
    <property type="protein sequence ID" value="EEX50313.1"/>
    <property type="molecule type" value="Genomic_DNA"/>
</dbReference>
<feature type="domain" description="EamA" evidence="2">
    <location>
        <begin position="11"/>
        <end position="137"/>
    </location>
</feature>
<dbReference type="PANTHER" id="PTHR22911">
    <property type="entry name" value="ACYL-MALONYL CONDENSING ENZYME-RELATED"/>
    <property type="match status" value="1"/>
</dbReference>
<feature type="transmembrane region" description="Helical" evidence="1">
    <location>
        <begin position="65"/>
        <end position="83"/>
    </location>
</feature>
<feature type="transmembrane region" description="Helical" evidence="1">
    <location>
        <begin position="237"/>
        <end position="256"/>
    </location>
</feature>
<dbReference type="InterPro" id="IPR000620">
    <property type="entry name" value="EamA_dom"/>
</dbReference>
<keyword evidence="1" id="KW-0472">Membrane</keyword>
<dbReference type="Gene3D" id="1.10.3730.20">
    <property type="match status" value="1"/>
</dbReference>
<feature type="transmembrane region" description="Helical" evidence="1">
    <location>
        <begin position="149"/>
        <end position="169"/>
    </location>
</feature>
<proteinExistence type="predicted"/>
<feature type="domain" description="EamA" evidence="2">
    <location>
        <begin position="149"/>
        <end position="279"/>
    </location>
</feature>
<dbReference type="STRING" id="667128.HMPREF0621_0936"/>
<name>C9PPL2_9PAST</name>
<gene>
    <name evidence="3" type="ORF">HMPREF0621_0936</name>
</gene>
<dbReference type="HOGENOM" id="CLU_033863_15_3_6"/>
<feature type="transmembrane region" description="Helical" evidence="1">
    <location>
        <begin position="7"/>
        <end position="28"/>
    </location>
</feature>
<keyword evidence="1" id="KW-0812">Transmembrane</keyword>
<feature type="transmembrane region" description="Helical" evidence="1">
    <location>
        <begin position="34"/>
        <end position="53"/>
    </location>
</feature>
<dbReference type="RefSeq" id="WP_005764370.1">
    <property type="nucleotide sequence ID" value="NZ_GG704813.1"/>
</dbReference>
<feature type="transmembrane region" description="Helical" evidence="1">
    <location>
        <begin position="207"/>
        <end position="225"/>
    </location>
</feature>
<feature type="transmembrane region" description="Helical" evidence="1">
    <location>
        <begin position="123"/>
        <end position="143"/>
    </location>
</feature>
<evidence type="ECO:0000313" key="4">
    <source>
        <dbReference type="Proteomes" id="UP000005519"/>
    </source>
</evidence>